<feature type="compositionally biased region" description="Polar residues" evidence="1">
    <location>
        <begin position="99"/>
        <end position="120"/>
    </location>
</feature>
<gene>
    <name evidence="2" type="ORF">KC01_LOCUS17752</name>
</gene>
<keyword evidence="3" id="KW-1185">Reference proteome</keyword>
<name>A0AAV2KG44_KNICA</name>
<reference evidence="2 3" key="1">
    <citation type="submission" date="2024-04" db="EMBL/GenBank/DDBJ databases">
        <authorList>
            <person name="Waldvogel A.-M."/>
            <person name="Schoenle A."/>
        </authorList>
    </citation>
    <scope>NUCLEOTIDE SEQUENCE [LARGE SCALE GENOMIC DNA]</scope>
</reference>
<dbReference type="EMBL" id="OZ035840">
    <property type="protein sequence ID" value="CAL1587838.1"/>
    <property type="molecule type" value="Genomic_DNA"/>
</dbReference>
<evidence type="ECO:0000256" key="1">
    <source>
        <dbReference type="SAM" id="MobiDB-lite"/>
    </source>
</evidence>
<proteinExistence type="predicted"/>
<organism evidence="2 3">
    <name type="scientific">Knipowitschia caucasica</name>
    <name type="common">Caucasian dwarf goby</name>
    <name type="synonym">Pomatoschistus caucasicus</name>
    <dbReference type="NCBI Taxonomy" id="637954"/>
    <lineage>
        <taxon>Eukaryota</taxon>
        <taxon>Metazoa</taxon>
        <taxon>Chordata</taxon>
        <taxon>Craniata</taxon>
        <taxon>Vertebrata</taxon>
        <taxon>Euteleostomi</taxon>
        <taxon>Actinopterygii</taxon>
        <taxon>Neopterygii</taxon>
        <taxon>Teleostei</taxon>
        <taxon>Neoteleostei</taxon>
        <taxon>Acanthomorphata</taxon>
        <taxon>Gobiaria</taxon>
        <taxon>Gobiiformes</taxon>
        <taxon>Gobioidei</taxon>
        <taxon>Gobiidae</taxon>
        <taxon>Gobiinae</taxon>
        <taxon>Knipowitschia</taxon>
    </lineage>
</organism>
<dbReference type="AlphaFoldDB" id="A0AAV2KG44"/>
<feature type="region of interest" description="Disordered" evidence="1">
    <location>
        <begin position="92"/>
        <end position="120"/>
    </location>
</feature>
<sequence length="120" mass="12120">MDTASTPPLRGPGGAACPRPHPRADPTSPAAAHSPWAGVASLQSARMQLPSPATVTSSCGVLSPQRPDSGAWVPIQSTVSSATQLAPRCLESVSAAKGTRSSTSSGTHLRTGLSDSYGQE</sequence>
<dbReference type="Proteomes" id="UP001497482">
    <property type="component" value="Chromosome 18"/>
</dbReference>
<evidence type="ECO:0000313" key="3">
    <source>
        <dbReference type="Proteomes" id="UP001497482"/>
    </source>
</evidence>
<feature type="region of interest" description="Disordered" evidence="1">
    <location>
        <begin position="1"/>
        <end position="36"/>
    </location>
</feature>
<protein>
    <submittedName>
        <fullName evidence="2">Uncharacterized protein</fullName>
    </submittedName>
</protein>
<evidence type="ECO:0000313" key="2">
    <source>
        <dbReference type="EMBL" id="CAL1587838.1"/>
    </source>
</evidence>
<accession>A0AAV2KG44</accession>